<sequence length="106" mass="10717">MRMALAISALVAVVGCDLAQQAADDVARGQAKRAVDGVVAERLPGVNVAPVTDCIIEEATAQEILQIAASSTTGATGEVTQMVLQIAQRPAAATCMALNGAALLKT</sequence>
<dbReference type="RefSeq" id="WP_111367338.1">
    <property type="nucleotide sequence ID" value="NZ_VINQ01000013.1"/>
</dbReference>
<dbReference type="EMBL" id="VINQ01000013">
    <property type="protein sequence ID" value="KAA0912463.1"/>
    <property type="molecule type" value="Genomic_DNA"/>
</dbReference>
<keyword evidence="3" id="KW-1185">Reference proteome</keyword>
<organism evidence="2 3">
    <name type="scientific">Aquicoccus porphyridii</name>
    <dbReference type="NCBI Taxonomy" id="1852029"/>
    <lineage>
        <taxon>Bacteria</taxon>
        <taxon>Pseudomonadati</taxon>
        <taxon>Pseudomonadota</taxon>
        <taxon>Alphaproteobacteria</taxon>
        <taxon>Rhodobacterales</taxon>
        <taxon>Paracoccaceae</taxon>
        <taxon>Aquicoccus</taxon>
    </lineage>
</organism>
<evidence type="ECO:0000313" key="2">
    <source>
        <dbReference type="EMBL" id="KAA0912463.1"/>
    </source>
</evidence>
<protein>
    <submittedName>
        <fullName evidence="2">Succinate dehydrogenase</fullName>
    </submittedName>
</protein>
<gene>
    <name evidence="2" type="ORF">FLO80_15465</name>
</gene>
<comment type="caution">
    <text evidence="2">The sequence shown here is derived from an EMBL/GenBank/DDBJ whole genome shotgun (WGS) entry which is preliminary data.</text>
</comment>
<dbReference type="Proteomes" id="UP000325291">
    <property type="component" value="Unassembled WGS sequence"/>
</dbReference>
<evidence type="ECO:0000313" key="3">
    <source>
        <dbReference type="Proteomes" id="UP000325291"/>
    </source>
</evidence>
<feature type="chain" id="PRO_5022789235" evidence="1">
    <location>
        <begin position="23"/>
        <end position="106"/>
    </location>
</feature>
<feature type="signal peptide" evidence="1">
    <location>
        <begin position="1"/>
        <end position="22"/>
    </location>
</feature>
<evidence type="ECO:0000256" key="1">
    <source>
        <dbReference type="SAM" id="SignalP"/>
    </source>
</evidence>
<name>A0A5A9Z5J3_9RHOB</name>
<dbReference type="PROSITE" id="PS51257">
    <property type="entry name" value="PROKAR_LIPOPROTEIN"/>
    <property type="match status" value="1"/>
</dbReference>
<proteinExistence type="predicted"/>
<dbReference type="AlphaFoldDB" id="A0A5A9Z5J3"/>
<reference evidence="2 3" key="1">
    <citation type="submission" date="2019-07" db="EMBL/GenBank/DDBJ databases">
        <title>Aquicoccus porphyridii gen. nov., sp. nov., isolated from a small marine red alga, Porphyridium marinum.</title>
        <authorList>
            <person name="Liu L."/>
        </authorList>
    </citation>
    <scope>NUCLEOTIDE SEQUENCE [LARGE SCALE GENOMIC DNA]</scope>
    <source>
        <strain evidence="2 3">L1 8-17</strain>
    </source>
</reference>
<accession>A0A5A9Z5J3</accession>
<keyword evidence="1" id="KW-0732">Signal</keyword>